<feature type="compositionally biased region" description="Basic and acidic residues" evidence="4">
    <location>
        <begin position="695"/>
        <end position="706"/>
    </location>
</feature>
<dbReference type="GO" id="GO:0009099">
    <property type="term" value="P:L-valine biosynthetic process"/>
    <property type="evidence" value="ECO:0007669"/>
    <property type="project" value="TreeGrafter"/>
</dbReference>
<feature type="domain" description="Thiamine pyrophosphate enzyme central" evidence="5">
    <location>
        <begin position="273"/>
        <end position="405"/>
    </location>
</feature>
<evidence type="ECO:0000256" key="2">
    <source>
        <dbReference type="ARBA" id="ARBA00023052"/>
    </source>
</evidence>
<dbReference type="InterPro" id="IPR012000">
    <property type="entry name" value="Thiamin_PyroP_enz_cen_dom"/>
</dbReference>
<reference evidence="8" key="1">
    <citation type="submission" date="2022-01" db="EMBL/GenBank/DDBJ databases">
        <title>Genome sequence and assembly of Parabukholderia sp. RG36.</title>
        <authorList>
            <person name="Chhetri G."/>
        </authorList>
    </citation>
    <scope>NUCLEOTIDE SEQUENCE</scope>
    <source>
        <strain evidence="8">RG36</strain>
    </source>
</reference>
<dbReference type="CDD" id="cd07035">
    <property type="entry name" value="TPP_PYR_POX_like"/>
    <property type="match status" value="1"/>
</dbReference>
<evidence type="ECO:0000256" key="4">
    <source>
        <dbReference type="SAM" id="MobiDB-lite"/>
    </source>
</evidence>
<gene>
    <name evidence="8" type="primary">iolD</name>
    <name evidence="8" type="ORF">L5014_27340</name>
</gene>
<dbReference type="InterPro" id="IPR045229">
    <property type="entry name" value="TPP_enz"/>
</dbReference>
<dbReference type="Pfam" id="PF02776">
    <property type="entry name" value="TPP_enzyme_N"/>
    <property type="match status" value="1"/>
</dbReference>
<dbReference type="SUPFAM" id="SSF52467">
    <property type="entry name" value="DHS-like NAD/FAD-binding domain"/>
    <property type="match status" value="1"/>
</dbReference>
<dbReference type="Gene3D" id="3.40.50.970">
    <property type="match status" value="2"/>
</dbReference>
<organism evidence="8 9">
    <name type="scientific">Paraburkholderia tagetis</name>
    <dbReference type="NCBI Taxonomy" id="2913261"/>
    <lineage>
        <taxon>Bacteria</taxon>
        <taxon>Pseudomonadati</taxon>
        <taxon>Pseudomonadota</taxon>
        <taxon>Betaproteobacteria</taxon>
        <taxon>Burkholderiales</taxon>
        <taxon>Burkholderiaceae</taxon>
        <taxon>Paraburkholderia</taxon>
    </lineage>
</organism>
<evidence type="ECO:0000256" key="3">
    <source>
        <dbReference type="RuleBase" id="RU362132"/>
    </source>
</evidence>
<dbReference type="GO" id="GO:0102481">
    <property type="term" value="F:3D-(3,5/4)-trihydroxycyclohexane-1,2-dione hydrolase activity"/>
    <property type="evidence" value="ECO:0007669"/>
    <property type="project" value="UniProtKB-EC"/>
</dbReference>
<accession>A0A9X1RXF6</accession>
<keyword evidence="2 3" id="KW-0786">Thiamine pyrophosphate</keyword>
<dbReference type="GO" id="GO:0019310">
    <property type="term" value="P:inositol catabolic process"/>
    <property type="evidence" value="ECO:0007669"/>
    <property type="project" value="InterPro"/>
</dbReference>
<dbReference type="AlphaFoldDB" id="A0A9X1RXF6"/>
<comment type="caution">
    <text evidence="8">The sequence shown here is derived from an EMBL/GenBank/DDBJ whole genome shotgun (WGS) entry which is preliminary data.</text>
</comment>
<evidence type="ECO:0000313" key="8">
    <source>
        <dbReference type="EMBL" id="MCG5077014.1"/>
    </source>
</evidence>
<evidence type="ECO:0000259" key="7">
    <source>
        <dbReference type="Pfam" id="PF02776"/>
    </source>
</evidence>
<dbReference type="CDD" id="cd02003">
    <property type="entry name" value="TPP_IolD"/>
    <property type="match status" value="1"/>
</dbReference>
<dbReference type="InterPro" id="IPR029035">
    <property type="entry name" value="DHS-like_NAD/FAD-binding_dom"/>
</dbReference>
<keyword evidence="9" id="KW-1185">Reference proteome</keyword>
<feature type="region of interest" description="Disordered" evidence="4">
    <location>
        <begin position="666"/>
        <end position="706"/>
    </location>
</feature>
<sequence>MNQRIVPISGATQAAPDAQPSAAQNLAQSATQGATQVATQGATQSAAQNAPAATVRLTAAQALVRFLAAQRVASADGSGRTEPLFGGVFAIFGHGNVAGLGEALYQYRHELPTLRAHNEQAMAHSAIAYAKAHLRRRMMAVTTSIGPGATNLVTAAALAHVNRLPLLLLPGDIFVSREPDPVLQQIEDPHDGGLSANDALKPVSRYFDRIVHPAQLLTALPRALRVLTDAALCGPVTLALPQDVQAMAWDYPANFFMPRLVSFHAPAPVQSEIDAALVQLHRAKHPLIVAGGGVLYSRATAQLQALATARGIPVAETQAGKGTLAWDDPLNVGAIGVTGSPAANALARDADCILAVGTRLQDFTTGSNSLFAHAHVIGVNANGFDALKHNGLAVEADAKLALSALNDELVNWRADANWTAYARRLADEWRASVEALTHAPQERHSLPYDADVIGAVQRSSSRSYTEDIVVCAAGTLPAELHKLWRAGQPGAYHVEYGYSCMGYEIAGGLGAKLARPEREVIVMVGDGSYLMMNSEIATSVMLGAKLIIVVLDNRGYGCINRLQQACGGAPFNNLFEDCAQGPLGAPRIDFASHARSLGAQAEHVANVVELENALQRARAASRTYLISIDTDPARTTEDGGWWWEVAVPEVSTRATVREAREHYDANLAARGHRERPGDAQPATKDAPEGEAQSGKNDRDAADPTHA</sequence>
<dbReference type="PANTHER" id="PTHR18968">
    <property type="entry name" value="THIAMINE PYROPHOSPHATE ENZYMES"/>
    <property type="match status" value="1"/>
</dbReference>
<dbReference type="GO" id="GO:0030976">
    <property type="term" value="F:thiamine pyrophosphate binding"/>
    <property type="evidence" value="ECO:0007669"/>
    <property type="project" value="InterPro"/>
</dbReference>
<dbReference type="NCBIfam" id="TIGR04377">
    <property type="entry name" value="myo_inos_iolD"/>
    <property type="match status" value="1"/>
</dbReference>
<dbReference type="EMBL" id="JAKLJA010000030">
    <property type="protein sequence ID" value="MCG5077014.1"/>
    <property type="molecule type" value="Genomic_DNA"/>
</dbReference>
<dbReference type="Pfam" id="PF02775">
    <property type="entry name" value="TPP_enzyme_C"/>
    <property type="match status" value="1"/>
</dbReference>
<dbReference type="GO" id="GO:0009097">
    <property type="term" value="P:isoleucine biosynthetic process"/>
    <property type="evidence" value="ECO:0007669"/>
    <property type="project" value="TreeGrafter"/>
</dbReference>
<keyword evidence="8" id="KW-0378">Hydrolase</keyword>
<comment type="similarity">
    <text evidence="1 3">Belongs to the TPP enzyme family.</text>
</comment>
<evidence type="ECO:0000313" key="9">
    <source>
        <dbReference type="Proteomes" id="UP001139308"/>
    </source>
</evidence>
<dbReference type="GO" id="GO:0050660">
    <property type="term" value="F:flavin adenine dinucleotide binding"/>
    <property type="evidence" value="ECO:0007669"/>
    <property type="project" value="TreeGrafter"/>
</dbReference>
<dbReference type="SUPFAM" id="SSF52518">
    <property type="entry name" value="Thiamin diphosphate-binding fold (THDP-binding)"/>
    <property type="match status" value="2"/>
</dbReference>
<dbReference type="InterPro" id="IPR029061">
    <property type="entry name" value="THDP-binding"/>
</dbReference>
<feature type="domain" description="Thiamine pyrophosphate enzyme TPP-binding" evidence="6">
    <location>
        <begin position="473"/>
        <end position="627"/>
    </location>
</feature>
<dbReference type="EC" id="3.7.1.22" evidence="8"/>
<dbReference type="InterPro" id="IPR011766">
    <property type="entry name" value="TPP_enzyme_TPP-bd"/>
</dbReference>
<evidence type="ECO:0000259" key="5">
    <source>
        <dbReference type="Pfam" id="PF00205"/>
    </source>
</evidence>
<dbReference type="InterPro" id="IPR030817">
    <property type="entry name" value="Myo_inos_IolD"/>
</dbReference>
<evidence type="ECO:0000259" key="6">
    <source>
        <dbReference type="Pfam" id="PF02775"/>
    </source>
</evidence>
<proteinExistence type="inferred from homology"/>
<dbReference type="Pfam" id="PF00205">
    <property type="entry name" value="TPP_enzyme_M"/>
    <property type="match status" value="1"/>
</dbReference>
<protein>
    <submittedName>
        <fullName evidence="8">3D-(3,5/4)-trihydroxycyclohexane-1,2-dione acylhydrolase (Decyclizing)</fullName>
        <ecNumber evidence="8">3.7.1.22</ecNumber>
    </submittedName>
</protein>
<dbReference type="Proteomes" id="UP001139308">
    <property type="component" value="Unassembled WGS sequence"/>
</dbReference>
<dbReference type="GO" id="GO:0005948">
    <property type="term" value="C:acetolactate synthase complex"/>
    <property type="evidence" value="ECO:0007669"/>
    <property type="project" value="TreeGrafter"/>
</dbReference>
<dbReference type="PANTHER" id="PTHR18968:SF9">
    <property type="entry name" value="3D-(3,5_4)-TRIHYDROXYCYCLOHEXANE-1,2-DIONE HYDROLASE"/>
    <property type="match status" value="1"/>
</dbReference>
<name>A0A9X1RXF6_9BURK</name>
<evidence type="ECO:0000256" key="1">
    <source>
        <dbReference type="ARBA" id="ARBA00007812"/>
    </source>
</evidence>
<dbReference type="GO" id="GO:0003984">
    <property type="term" value="F:acetolactate synthase activity"/>
    <property type="evidence" value="ECO:0007669"/>
    <property type="project" value="TreeGrafter"/>
</dbReference>
<feature type="domain" description="Thiamine pyrophosphate enzyme N-terminal TPP-binding" evidence="7">
    <location>
        <begin position="97"/>
        <end position="184"/>
    </location>
</feature>
<dbReference type="RefSeq" id="WP_238466928.1">
    <property type="nucleotide sequence ID" value="NZ_JAKLJA010000030.1"/>
</dbReference>
<dbReference type="Gene3D" id="3.40.50.1220">
    <property type="entry name" value="TPP-binding domain"/>
    <property type="match status" value="1"/>
</dbReference>
<dbReference type="GO" id="GO:0000287">
    <property type="term" value="F:magnesium ion binding"/>
    <property type="evidence" value="ECO:0007669"/>
    <property type="project" value="InterPro"/>
</dbReference>
<dbReference type="PROSITE" id="PS00187">
    <property type="entry name" value="TPP_ENZYMES"/>
    <property type="match status" value="1"/>
</dbReference>
<dbReference type="InterPro" id="IPR012001">
    <property type="entry name" value="Thiamin_PyroP_enz_TPP-bd_dom"/>
</dbReference>
<dbReference type="InterPro" id="IPR000399">
    <property type="entry name" value="TPP-bd_CS"/>
</dbReference>